<dbReference type="PANTHER" id="PTHR30203">
    <property type="entry name" value="OUTER MEMBRANE CATION EFFLUX PROTEIN"/>
    <property type="match status" value="1"/>
</dbReference>
<protein>
    <submittedName>
        <fullName evidence="3">Membrane protein</fullName>
    </submittedName>
</protein>
<gene>
    <name evidence="3" type="ORF">EL17_20745</name>
</gene>
<accession>A0A074LDS3</accession>
<dbReference type="GO" id="GO:0005886">
    <property type="term" value="C:plasma membrane"/>
    <property type="evidence" value="ECO:0007669"/>
    <property type="project" value="UniProtKB-SubCell"/>
</dbReference>
<dbReference type="AlphaFoldDB" id="A0A074LDS3"/>
<dbReference type="PROSITE" id="PS51257">
    <property type="entry name" value="PROKAR_LIPOPROTEIN"/>
    <property type="match status" value="1"/>
</dbReference>
<dbReference type="GO" id="GO:0015562">
    <property type="term" value="F:efflux transmembrane transporter activity"/>
    <property type="evidence" value="ECO:0007669"/>
    <property type="project" value="InterPro"/>
</dbReference>
<dbReference type="InterPro" id="IPR003423">
    <property type="entry name" value="OMP_efflux"/>
</dbReference>
<keyword evidence="2" id="KW-0812">Transmembrane</keyword>
<sequence length="479" mass="54349">MRLIKYIFPLTVAIFILAGCKSSRELTDNKVLTLPEYYETADTLPSIAGKDWRMFFDDPFLHRLIDTAFVHNQDLQKTLENINISRARLKAAKLGQLPDISAVAGAGVRRFGDYTMDGIGNTDTNLSETLPVDKRLPNPYTDIIIGAEFNWEIDIWGRYANQRRAAAARFMASQEMANHIRSWLLAEVAFQYYELISLDREIEVLENNIKYQSMAFELSKDLKNSGKENQLAVDQFEAQLLNSKALLIFKKREIRTVELNISELMGVYPDKIERGNIAKADRLPEIMEIGVPADLLRYRPDIRNAEKELIVNKADVEAARAAFFPSFRLSGMAGFNAFNFARLFLNPASSVYQLGAGLTAPLFNRGQIRAAYESAGASQRIAYLDYEQTVLQSYLEVLDMVNVYTTLEEQLVLKEQEVAVQKRSVENSNTMFSVGYANYLEVINSQSRALMAELEYIELKRDQLQSVVSLYRSLGGGWL</sequence>
<organism evidence="3 4">
    <name type="scientific">Anditalea andensis</name>
    <dbReference type="NCBI Taxonomy" id="1048983"/>
    <lineage>
        <taxon>Bacteria</taxon>
        <taxon>Pseudomonadati</taxon>
        <taxon>Bacteroidota</taxon>
        <taxon>Cytophagia</taxon>
        <taxon>Cytophagales</taxon>
        <taxon>Cytophagaceae</taxon>
        <taxon>Anditalea</taxon>
    </lineage>
</organism>
<comment type="similarity">
    <text evidence="1 2">Belongs to the outer membrane factor (OMF) (TC 1.B.17) family.</text>
</comment>
<keyword evidence="2" id="KW-0472">Membrane</keyword>
<keyword evidence="2" id="KW-0564">Palmitate</keyword>
<dbReference type="InterPro" id="IPR010131">
    <property type="entry name" value="MdtP/NodT-like"/>
</dbReference>
<dbReference type="NCBIfam" id="TIGR01845">
    <property type="entry name" value="outer_NodT"/>
    <property type="match status" value="1"/>
</dbReference>
<dbReference type="PANTHER" id="PTHR30203:SF30">
    <property type="entry name" value="OUTER MEMBRANE PROTEIN-RELATED"/>
    <property type="match status" value="1"/>
</dbReference>
<evidence type="ECO:0000256" key="2">
    <source>
        <dbReference type="RuleBase" id="RU362097"/>
    </source>
</evidence>
<dbReference type="eggNOG" id="COG1538">
    <property type="taxonomic scope" value="Bacteria"/>
</dbReference>
<evidence type="ECO:0000256" key="1">
    <source>
        <dbReference type="ARBA" id="ARBA00007613"/>
    </source>
</evidence>
<evidence type="ECO:0000313" key="3">
    <source>
        <dbReference type="EMBL" id="KEO71947.1"/>
    </source>
</evidence>
<dbReference type="OrthoDB" id="9770517at2"/>
<dbReference type="RefSeq" id="WP_035078974.1">
    <property type="nucleotide sequence ID" value="NZ_JMIH01000034.1"/>
</dbReference>
<keyword evidence="2" id="KW-1134">Transmembrane beta strand</keyword>
<dbReference type="Gene3D" id="1.20.1600.10">
    <property type="entry name" value="Outer membrane efflux proteins (OEP)"/>
    <property type="match status" value="1"/>
</dbReference>
<dbReference type="STRING" id="1048983.EL17_20745"/>
<evidence type="ECO:0000313" key="4">
    <source>
        <dbReference type="Proteomes" id="UP000027821"/>
    </source>
</evidence>
<dbReference type="Gene3D" id="2.20.200.10">
    <property type="entry name" value="Outer membrane efflux proteins (OEP)"/>
    <property type="match status" value="1"/>
</dbReference>
<proteinExistence type="inferred from homology"/>
<dbReference type="EMBL" id="JMIH01000034">
    <property type="protein sequence ID" value="KEO71947.1"/>
    <property type="molecule type" value="Genomic_DNA"/>
</dbReference>
<dbReference type="SUPFAM" id="SSF56954">
    <property type="entry name" value="Outer membrane efflux proteins (OEP)"/>
    <property type="match status" value="1"/>
</dbReference>
<dbReference type="Proteomes" id="UP000027821">
    <property type="component" value="Unassembled WGS sequence"/>
</dbReference>
<dbReference type="Pfam" id="PF02321">
    <property type="entry name" value="OEP"/>
    <property type="match status" value="2"/>
</dbReference>
<comment type="subcellular location">
    <subcellularLocation>
        <location evidence="2">Cell membrane</location>
        <topology evidence="2">Lipid-anchor</topology>
    </subcellularLocation>
</comment>
<keyword evidence="2" id="KW-0449">Lipoprotein</keyword>
<reference evidence="3 4" key="1">
    <citation type="submission" date="2014-04" db="EMBL/GenBank/DDBJ databases">
        <title>Characterization and application of a salt tolerant electro-active bacterium.</title>
        <authorList>
            <person name="Yang L."/>
            <person name="Wei S."/>
            <person name="Tay Q.X.M."/>
        </authorList>
    </citation>
    <scope>NUCLEOTIDE SEQUENCE [LARGE SCALE GENOMIC DNA]</scope>
    <source>
        <strain evidence="3 4">LY1</strain>
    </source>
</reference>
<keyword evidence="4" id="KW-1185">Reference proteome</keyword>
<name>A0A074LDS3_9BACT</name>
<comment type="caution">
    <text evidence="3">The sequence shown here is derived from an EMBL/GenBank/DDBJ whole genome shotgun (WGS) entry which is preliminary data.</text>
</comment>